<gene>
    <name evidence="2" type="ORF">NE237_008430</name>
</gene>
<protein>
    <submittedName>
        <fullName evidence="2">Uncharacterized protein</fullName>
    </submittedName>
</protein>
<feature type="compositionally biased region" description="Low complexity" evidence="1">
    <location>
        <begin position="78"/>
        <end position="92"/>
    </location>
</feature>
<organism evidence="2 3">
    <name type="scientific">Protea cynaroides</name>
    <dbReference type="NCBI Taxonomy" id="273540"/>
    <lineage>
        <taxon>Eukaryota</taxon>
        <taxon>Viridiplantae</taxon>
        <taxon>Streptophyta</taxon>
        <taxon>Embryophyta</taxon>
        <taxon>Tracheophyta</taxon>
        <taxon>Spermatophyta</taxon>
        <taxon>Magnoliopsida</taxon>
        <taxon>Proteales</taxon>
        <taxon>Proteaceae</taxon>
        <taxon>Protea</taxon>
    </lineage>
</organism>
<dbReference type="Proteomes" id="UP001141806">
    <property type="component" value="Unassembled WGS sequence"/>
</dbReference>
<dbReference type="AlphaFoldDB" id="A0A9Q0QZB5"/>
<reference evidence="2" key="1">
    <citation type="journal article" date="2023" name="Plant J.">
        <title>The genome of the king protea, Protea cynaroides.</title>
        <authorList>
            <person name="Chang J."/>
            <person name="Duong T.A."/>
            <person name="Schoeman C."/>
            <person name="Ma X."/>
            <person name="Roodt D."/>
            <person name="Barker N."/>
            <person name="Li Z."/>
            <person name="Van de Peer Y."/>
            <person name="Mizrachi E."/>
        </authorList>
    </citation>
    <scope>NUCLEOTIDE SEQUENCE</scope>
    <source>
        <tissue evidence="2">Young leaves</tissue>
    </source>
</reference>
<dbReference type="EMBL" id="JAMYWD010000002">
    <property type="protein sequence ID" value="KAJ4977650.1"/>
    <property type="molecule type" value="Genomic_DNA"/>
</dbReference>
<keyword evidence="3" id="KW-1185">Reference proteome</keyword>
<accession>A0A9Q0QZB5</accession>
<comment type="caution">
    <text evidence="2">The sequence shown here is derived from an EMBL/GenBank/DDBJ whole genome shotgun (WGS) entry which is preliminary data.</text>
</comment>
<evidence type="ECO:0000256" key="1">
    <source>
        <dbReference type="SAM" id="MobiDB-lite"/>
    </source>
</evidence>
<name>A0A9Q0QZB5_9MAGN</name>
<proteinExistence type="predicted"/>
<evidence type="ECO:0000313" key="3">
    <source>
        <dbReference type="Proteomes" id="UP001141806"/>
    </source>
</evidence>
<sequence length="257" mass="28115">MSYGKLRIDTFLHKYSLVKGFSKETRLKLLGDVGTLNLQVSRAEVTLKCAAKAVSIVRASSTVVKVGPRPLVEGVPRGQGSSSAVSTGGSYSPESASAKRRRNLEEILEDNDVVVDAEVKETFVELVQLLQKKSSKGLAGPVVSRIHLLQQKGLGASRPKVVHKAPSTAKDVSRASTGIPLVDKGKGLASDPLTARSRLPKWLWSGSWSLKISKSTFFPNKLARSGEPFRWYECPQLHRIHPHIKLAIWLPELCESE</sequence>
<evidence type="ECO:0000313" key="2">
    <source>
        <dbReference type="EMBL" id="KAJ4977650.1"/>
    </source>
</evidence>
<feature type="region of interest" description="Disordered" evidence="1">
    <location>
        <begin position="74"/>
        <end position="98"/>
    </location>
</feature>